<keyword evidence="6" id="KW-0614">Plasmid</keyword>
<proteinExistence type="inferred from homology"/>
<dbReference type="SMART" id="SM00382">
    <property type="entry name" value="AAA"/>
    <property type="match status" value="1"/>
</dbReference>
<evidence type="ECO:0000313" key="6">
    <source>
        <dbReference type="EMBL" id="AWI86025.1"/>
    </source>
</evidence>
<comment type="similarity">
    <text evidence="1">Belongs to the ABC transporter superfamily.</text>
</comment>
<protein>
    <submittedName>
        <fullName evidence="6">Nitrate/sulfonate/bicarbonate ABC transporter ATP-binding protein</fullName>
    </submittedName>
</protein>
<dbReference type="PANTHER" id="PTHR42788:SF13">
    <property type="entry name" value="ALIPHATIC SULFONATES IMPORT ATP-BINDING PROTEIN SSUB"/>
    <property type="match status" value="1"/>
</dbReference>
<evidence type="ECO:0000256" key="3">
    <source>
        <dbReference type="ARBA" id="ARBA00022741"/>
    </source>
</evidence>
<dbReference type="AlphaFoldDB" id="A0A2U8HM70"/>
<accession>A0A2U8HM70</accession>
<dbReference type="GO" id="GO:0016887">
    <property type="term" value="F:ATP hydrolysis activity"/>
    <property type="evidence" value="ECO:0007669"/>
    <property type="project" value="InterPro"/>
</dbReference>
<name>A0A2U8HM70_9RHOB</name>
<dbReference type="CDD" id="cd03293">
    <property type="entry name" value="ABC_NrtD_SsuB_transporters"/>
    <property type="match status" value="1"/>
</dbReference>
<evidence type="ECO:0000256" key="1">
    <source>
        <dbReference type="ARBA" id="ARBA00005417"/>
    </source>
</evidence>
<dbReference type="InterPro" id="IPR027417">
    <property type="entry name" value="P-loop_NTPase"/>
</dbReference>
<keyword evidence="2" id="KW-0813">Transport</keyword>
<dbReference type="SUPFAM" id="SSF52540">
    <property type="entry name" value="P-loop containing nucleoside triphosphate hydrolases"/>
    <property type="match status" value="1"/>
</dbReference>
<dbReference type="GO" id="GO:0005524">
    <property type="term" value="F:ATP binding"/>
    <property type="evidence" value="ECO:0007669"/>
    <property type="project" value="UniProtKB-KW"/>
</dbReference>
<dbReference type="OrthoDB" id="9802264at2"/>
<dbReference type="InterPro" id="IPR017871">
    <property type="entry name" value="ABC_transporter-like_CS"/>
</dbReference>
<evidence type="ECO:0000313" key="7">
    <source>
        <dbReference type="Proteomes" id="UP000244915"/>
    </source>
</evidence>
<keyword evidence="3" id="KW-0547">Nucleotide-binding</keyword>
<organism evidence="6 7">
    <name type="scientific">Alloyangia pacifica</name>
    <dbReference type="NCBI Taxonomy" id="311180"/>
    <lineage>
        <taxon>Bacteria</taxon>
        <taxon>Pseudomonadati</taxon>
        <taxon>Pseudomonadota</taxon>
        <taxon>Alphaproteobacteria</taxon>
        <taxon>Rhodobacterales</taxon>
        <taxon>Roseobacteraceae</taxon>
        <taxon>Alloyangia</taxon>
    </lineage>
</organism>
<dbReference type="InterPro" id="IPR003439">
    <property type="entry name" value="ABC_transporter-like_ATP-bd"/>
</dbReference>
<geneLocation type="plasmid" evidence="6 7">
    <name>unnamed1</name>
</geneLocation>
<dbReference type="PANTHER" id="PTHR42788">
    <property type="entry name" value="TAURINE IMPORT ATP-BINDING PROTEIN-RELATED"/>
    <property type="match status" value="1"/>
</dbReference>
<keyword evidence="4 6" id="KW-0067">ATP-binding</keyword>
<reference evidence="6 7" key="1">
    <citation type="submission" date="2017-06" db="EMBL/GenBank/DDBJ databases">
        <title>Yangia sp. YSBP01 complete genome sequence.</title>
        <authorList>
            <person name="Woo J.-H."/>
            <person name="Kim H.-S."/>
        </authorList>
    </citation>
    <scope>NUCLEOTIDE SEQUENCE [LARGE SCALE GENOMIC DNA]</scope>
    <source>
        <strain evidence="6 7">YSBP01</strain>
        <plasmid evidence="6 7">unnamed1</plasmid>
    </source>
</reference>
<dbReference type="RefSeq" id="WP_108970128.1">
    <property type="nucleotide sequence ID" value="NZ_CP022191.1"/>
</dbReference>
<feature type="domain" description="ABC transporter" evidence="5">
    <location>
        <begin position="11"/>
        <end position="242"/>
    </location>
</feature>
<dbReference type="InterPro" id="IPR003593">
    <property type="entry name" value="AAA+_ATPase"/>
</dbReference>
<dbReference type="InterPro" id="IPR050166">
    <property type="entry name" value="ABC_transporter_ATP-bind"/>
</dbReference>
<evidence type="ECO:0000259" key="5">
    <source>
        <dbReference type="PROSITE" id="PS50893"/>
    </source>
</evidence>
<dbReference type="KEGG" id="ypac:CEW88_19920"/>
<dbReference type="EMBL" id="CP022191">
    <property type="protein sequence ID" value="AWI86025.1"/>
    <property type="molecule type" value="Genomic_DNA"/>
</dbReference>
<gene>
    <name evidence="6" type="ORF">CEW88_19920</name>
</gene>
<dbReference type="Proteomes" id="UP000244915">
    <property type="component" value="Plasmid unnamed1"/>
</dbReference>
<dbReference type="PROSITE" id="PS00211">
    <property type="entry name" value="ABC_TRANSPORTER_1"/>
    <property type="match status" value="1"/>
</dbReference>
<evidence type="ECO:0000256" key="4">
    <source>
        <dbReference type="ARBA" id="ARBA00022840"/>
    </source>
</evidence>
<sequence length="267" mass="28414">MSQSPEGFPDIHLVGVAKSFAGAGRPVEAVAQVDLVLDGGQMTALVGPSGCGKSTLLRLIAGLERPSEGRITIGAESPDELRQRAGLAVAFQDAALLPWRTVESNIALGRALARKPRDPEMIAELITLVGLSGFERRRPAELSGGMRQRAAIARALAGEPELLLLDEPFAAVDALTRDRLNAELPPLWEARGATSVLVTHSVAEAVRLSDRVIVLTPRPARVAADIPVRLPRPRGPEALASGEFRALCTQVTDALRDHQYPESVAAQ</sequence>
<dbReference type="Gene3D" id="3.40.50.300">
    <property type="entry name" value="P-loop containing nucleotide triphosphate hydrolases"/>
    <property type="match status" value="1"/>
</dbReference>
<dbReference type="PROSITE" id="PS50893">
    <property type="entry name" value="ABC_TRANSPORTER_2"/>
    <property type="match status" value="1"/>
</dbReference>
<dbReference type="Pfam" id="PF00005">
    <property type="entry name" value="ABC_tran"/>
    <property type="match status" value="1"/>
</dbReference>
<evidence type="ECO:0000256" key="2">
    <source>
        <dbReference type="ARBA" id="ARBA00022448"/>
    </source>
</evidence>